<reference evidence="1" key="1">
    <citation type="submission" date="2018-05" db="EMBL/GenBank/DDBJ databases">
        <title>Draft genome of Mucuna pruriens seed.</title>
        <authorList>
            <person name="Nnadi N.E."/>
            <person name="Vos R."/>
            <person name="Hasami M.H."/>
            <person name="Devisetty U.K."/>
            <person name="Aguiy J.C."/>
        </authorList>
    </citation>
    <scope>NUCLEOTIDE SEQUENCE [LARGE SCALE GENOMIC DNA]</scope>
    <source>
        <strain evidence="1">JCA_2017</strain>
    </source>
</reference>
<proteinExistence type="predicted"/>
<sequence>MHFKLCKLQINLPFVEALEQVPSYAHFMKDILTNKRRWKDGEMVALTESCSALLQRNLPP</sequence>
<dbReference type="OrthoDB" id="1424208at2759"/>
<gene>
    <name evidence="1" type="ORF">CR513_60838</name>
</gene>
<dbReference type="Proteomes" id="UP000257109">
    <property type="component" value="Unassembled WGS sequence"/>
</dbReference>
<organism evidence="1 2">
    <name type="scientific">Mucuna pruriens</name>
    <name type="common">Velvet bean</name>
    <name type="synonym">Dolichos pruriens</name>
    <dbReference type="NCBI Taxonomy" id="157652"/>
    <lineage>
        <taxon>Eukaryota</taxon>
        <taxon>Viridiplantae</taxon>
        <taxon>Streptophyta</taxon>
        <taxon>Embryophyta</taxon>
        <taxon>Tracheophyta</taxon>
        <taxon>Spermatophyta</taxon>
        <taxon>Magnoliopsida</taxon>
        <taxon>eudicotyledons</taxon>
        <taxon>Gunneridae</taxon>
        <taxon>Pentapetalae</taxon>
        <taxon>rosids</taxon>
        <taxon>fabids</taxon>
        <taxon>Fabales</taxon>
        <taxon>Fabaceae</taxon>
        <taxon>Papilionoideae</taxon>
        <taxon>50 kb inversion clade</taxon>
        <taxon>NPAAA clade</taxon>
        <taxon>indigoferoid/millettioid clade</taxon>
        <taxon>Phaseoleae</taxon>
        <taxon>Mucuna</taxon>
    </lineage>
</organism>
<dbReference type="EMBL" id="QJKJ01016445">
    <property type="protein sequence ID" value="RDX60977.1"/>
    <property type="molecule type" value="Genomic_DNA"/>
</dbReference>
<protein>
    <submittedName>
        <fullName evidence="1">Uncharacterized protein</fullName>
    </submittedName>
</protein>
<dbReference type="AlphaFoldDB" id="A0A371E4R2"/>
<accession>A0A371E4R2</accession>
<name>A0A371E4R2_MUCPR</name>
<evidence type="ECO:0000313" key="2">
    <source>
        <dbReference type="Proteomes" id="UP000257109"/>
    </source>
</evidence>
<evidence type="ECO:0000313" key="1">
    <source>
        <dbReference type="EMBL" id="RDX60977.1"/>
    </source>
</evidence>
<comment type="caution">
    <text evidence="1">The sequence shown here is derived from an EMBL/GenBank/DDBJ whole genome shotgun (WGS) entry which is preliminary data.</text>
</comment>
<feature type="non-terminal residue" evidence="1">
    <location>
        <position position="1"/>
    </location>
</feature>
<keyword evidence="2" id="KW-1185">Reference proteome</keyword>